<gene>
    <name evidence="6" type="ORF">SAMN04488104_104210</name>
</gene>
<protein>
    <submittedName>
        <fullName evidence="6">Cytidine deaminase</fullName>
    </submittedName>
</protein>
<sequence>MIFFWQTIPYFIRSISPQVLVNMEKVTETSAIEIISLAELNEQELKVMKAAKEISEKAYAPYSNFQVGAAVLLENGEILQSSNQENVSFPAGVCAEQLVLGYAGANFPDQAVKILAVAARRRGEKIWAQVSPCGICRQNINEVELRFRSAIRMLFLRPDGQVYRVDGIQHLMPLKFDDLIS</sequence>
<dbReference type="Proteomes" id="UP000199060">
    <property type="component" value="Unassembled WGS sequence"/>
</dbReference>
<dbReference type="GO" id="GO:0055086">
    <property type="term" value="P:nucleobase-containing small molecule metabolic process"/>
    <property type="evidence" value="ECO:0007669"/>
    <property type="project" value="UniProtKB-ARBA"/>
</dbReference>
<dbReference type="Pfam" id="PF00383">
    <property type="entry name" value="dCMP_cyt_deam_1"/>
    <property type="match status" value="1"/>
</dbReference>
<dbReference type="PANTHER" id="PTHR11644:SF2">
    <property type="entry name" value="CYTIDINE DEAMINASE"/>
    <property type="match status" value="1"/>
</dbReference>
<dbReference type="GO" id="GO:0008270">
    <property type="term" value="F:zinc ion binding"/>
    <property type="evidence" value="ECO:0007669"/>
    <property type="project" value="InterPro"/>
</dbReference>
<dbReference type="AlphaFoldDB" id="A0A1G6W8L6"/>
<dbReference type="STRING" id="686796.SAMN04488104_104210"/>
<dbReference type="GO" id="GO:0004126">
    <property type="term" value="F:cytidine deaminase activity"/>
    <property type="evidence" value="ECO:0007669"/>
    <property type="project" value="TreeGrafter"/>
</dbReference>
<evidence type="ECO:0000313" key="6">
    <source>
        <dbReference type="EMBL" id="SDD62290.1"/>
    </source>
</evidence>
<dbReference type="EMBL" id="FNAC01000042">
    <property type="protein sequence ID" value="SDD62290.1"/>
    <property type="molecule type" value="Genomic_DNA"/>
</dbReference>
<dbReference type="SUPFAM" id="SSF53927">
    <property type="entry name" value="Cytidine deaminase-like"/>
    <property type="match status" value="1"/>
</dbReference>
<evidence type="ECO:0000256" key="3">
    <source>
        <dbReference type="ARBA" id="ARBA00022801"/>
    </source>
</evidence>
<name>A0A1G6W8L6_9BACT</name>
<evidence type="ECO:0000256" key="4">
    <source>
        <dbReference type="ARBA" id="ARBA00022833"/>
    </source>
</evidence>
<dbReference type="PROSITE" id="PS51747">
    <property type="entry name" value="CYT_DCMP_DEAMINASES_2"/>
    <property type="match status" value="1"/>
</dbReference>
<dbReference type="InterPro" id="IPR016192">
    <property type="entry name" value="APOBEC/CMP_deaminase_Zn-bd"/>
</dbReference>
<dbReference type="CDD" id="cd01283">
    <property type="entry name" value="cytidine_deaminase"/>
    <property type="match status" value="1"/>
</dbReference>
<evidence type="ECO:0000256" key="1">
    <source>
        <dbReference type="ARBA" id="ARBA00006576"/>
    </source>
</evidence>
<keyword evidence="7" id="KW-1185">Reference proteome</keyword>
<proteinExistence type="inferred from homology"/>
<dbReference type="PROSITE" id="PS00903">
    <property type="entry name" value="CYT_DCMP_DEAMINASES_1"/>
    <property type="match status" value="1"/>
</dbReference>
<dbReference type="GO" id="GO:0005829">
    <property type="term" value="C:cytosol"/>
    <property type="evidence" value="ECO:0007669"/>
    <property type="project" value="TreeGrafter"/>
</dbReference>
<dbReference type="NCBIfam" id="NF004064">
    <property type="entry name" value="PRK05578.1"/>
    <property type="match status" value="1"/>
</dbReference>
<keyword evidence="2" id="KW-0479">Metal-binding</keyword>
<accession>A0A1G6W8L6</accession>
<evidence type="ECO:0000313" key="7">
    <source>
        <dbReference type="Proteomes" id="UP000199060"/>
    </source>
</evidence>
<keyword evidence="4" id="KW-0862">Zinc</keyword>
<comment type="similarity">
    <text evidence="1">Belongs to the cytidine and deoxycytidylate deaminase family.</text>
</comment>
<dbReference type="PANTHER" id="PTHR11644">
    <property type="entry name" value="CYTIDINE DEAMINASE"/>
    <property type="match status" value="1"/>
</dbReference>
<evidence type="ECO:0000259" key="5">
    <source>
        <dbReference type="PROSITE" id="PS51747"/>
    </source>
</evidence>
<reference evidence="7" key="1">
    <citation type="submission" date="2016-10" db="EMBL/GenBank/DDBJ databases">
        <authorList>
            <person name="Varghese N."/>
            <person name="Submissions S."/>
        </authorList>
    </citation>
    <scope>NUCLEOTIDE SEQUENCE [LARGE SCALE GENOMIC DNA]</scope>
    <source>
        <strain evidence="7">DSM 23095</strain>
    </source>
</reference>
<dbReference type="Gene3D" id="3.40.140.10">
    <property type="entry name" value="Cytidine Deaminase, domain 2"/>
    <property type="match status" value="1"/>
</dbReference>
<dbReference type="GO" id="GO:0072527">
    <property type="term" value="P:pyrimidine-containing compound metabolic process"/>
    <property type="evidence" value="ECO:0007669"/>
    <property type="project" value="UniProtKB-ARBA"/>
</dbReference>
<organism evidence="6 7">
    <name type="scientific">Algoriphagus faecimaris</name>
    <dbReference type="NCBI Taxonomy" id="686796"/>
    <lineage>
        <taxon>Bacteria</taxon>
        <taxon>Pseudomonadati</taxon>
        <taxon>Bacteroidota</taxon>
        <taxon>Cytophagia</taxon>
        <taxon>Cytophagales</taxon>
        <taxon>Cyclobacteriaceae</taxon>
        <taxon>Algoriphagus</taxon>
    </lineage>
</organism>
<dbReference type="GO" id="GO:0042802">
    <property type="term" value="F:identical protein binding"/>
    <property type="evidence" value="ECO:0007669"/>
    <property type="project" value="UniProtKB-ARBA"/>
</dbReference>
<dbReference type="InterPro" id="IPR002125">
    <property type="entry name" value="CMP_dCMP_dom"/>
</dbReference>
<dbReference type="InterPro" id="IPR016193">
    <property type="entry name" value="Cytidine_deaminase-like"/>
</dbReference>
<keyword evidence="3" id="KW-0378">Hydrolase</keyword>
<dbReference type="InterPro" id="IPR050202">
    <property type="entry name" value="Cyt/Deoxycyt_deaminase"/>
</dbReference>
<evidence type="ECO:0000256" key="2">
    <source>
        <dbReference type="ARBA" id="ARBA00022723"/>
    </source>
</evidence>
<feature type="domain" description="CMP/dCMP-type deaminase" evidence="5">
    <location>
        <begin position="42"/>
        <end position="179"/>
    </location>
</feature>